<comment type="caution">
    <text evidence="1">The sequence shown here is derived from an EMBL/GenBank/DDBJ whole genome shotgun (WGS) entry which is preliminary data.</text>
</comment>
<sequence length="61" mass="7000">MACLTRKLQKTLTQYLKQQSAWVKHKQPETIRAELVDKGVCPSDVTKDQFRHLVKQAVGGY</sequence>
<protein>
    <submittedName>
        <fullName evidence="1">Uncharacterized protein</fullName>
    </submittedName>
</protein>
<keyword evidence="2" id="KW-1185">Reference proteome</keyword>
<dbReference type="RefSeq" id="WP_263712963.1">
    <property type="nucleotide sequence ID" value="NZ_JAOWKX010000007.1"/>
</dbReference>
<evidence type="ECO:0000313" key="1">
    <source>
        <dbReference type="EMBL" id="MCV2885675.1"/>
    </source>
</evidence>
<organism evidence="1 2">
    <name type="scientific">Fluctibacter corallii</name>
    <dbReference type="NCBI Taxonomy" id="2984329"/>
    <lineage>
        <taxon>Bacteria</taxon>
        <taxon>Pseudomonadati</taxon>
        <taxon>Pseudomonadota</taxon>
        <taxon>Gammaproteobacteria</taxon>
        <taxon>Alteromonadales</taxon>
        <taxon>Alteromonadaceae</taxon>
        <taxon>Fluctibacter</taxon>
    </lineage>
</organism>
<proteinExistence type="predicted"/>
<name>A0ABT3AAI1_9ALTE</name>
<reference evidence="1 2" key="1">
    <citation type="submission" date="2022-10" db="EMBL/GenBank/DDBJ databases">
        <title>Aestuariibacter sp. AA17 isolated from Montipora capitata coral fragment.</title>
        <authorList>
            <person name="Emsley S.A."/>
            <person name="Pfannmuller K.M."/>
            <person name="Loughran R.M."/>
            <person name="Shlafstein M."/>
            <person name="Papke E."/>
            <person name="Saw J.H."/>
            <person name="Ushijima B."/>
            <person name="Videau P."/>
        </authorList>
    </citation>
    <scope>NUCLEOTIDE SEQUENCE [LARGE SCALE GENOMIC DNA]</scope>
    <source>
        <strain evidence="1 2">AA17</strain>
    </source>
</reference>
<evidence type="ECO:0000313" key="2">
    <source>
        <dbReference type="Proteomes" id="UP001652504"/>
    </source>
</evidence>
<dbReference type="EMBL" id="JAOWKX010000007">
    <property type="protein sequence ID" value="MCV2885675.1"/>
    <property type="molecule type" value="Genomic_DNA"/>
</dbReference>
<gene>
    <name evidence="1" type="ORF">OE749_13335</name>
</gene>
<accession>A0ABT3AAI1</accession>
<dbReference type="Proteomes" id="UP001652504">
    <property type="component" value="Unassembled WGS sequence"/>
</dbReference>